<organism evidence="1 2">
    <name type="scientific">Klebsiella phage P528</name>
    <dbReference type="NCBI Taxonomy" id="2777348"/>
    <lineage>
        <taxon>Viruses</taxon>
        <taxon>Duplodnaviria</taxon>
        <taxon>Heunggongvirae</taxon>
        <taxon>Uroviricota</taxon>
        <taxon>Caudoviricetes</taxon>
        <taxon>Drexlerviridae</taxon>
        <taxon>Webervirus</taxon>
        <taxon>Webervirus P528</taxon>
    </lineage>
</organism>
<dbReference type="EMBL" id="MW021764">
    <property type="protein sequence ID" value="QPX75224.1"/>
    <property type="molecule type" value="Genomic_DNA"/>
</dbReference>
<name>A0A7T3NA73_9CAUD</name>
<accession>A0A7T3NA73</accession>
<sequence>MAGVKPVRSHAPPVCENLTGGKAMADNYDDAYWHRFLTAQDAGLNREYCIKVANQEMALSDALGSMDMDAESLPMRDDLVEQEENSCGCTGEEGCRECIPFW</sequence>
<reference evidence="1 2" key="1">
    <citation type="submission" date="2020-09" db="EMBL/GenBank/DDBJ databases">
        <authorList>
            <person name="Thompson D.W."/>
            <person name="Brown H."/>
            <person name="Grose J.H."/>
        </authorList>
    </citation>
    <scope>NUCLEOTIDE SEQUENCE [LARGE SCALE GENOMIC DNA]</scope>
</reference>
<evidence type="ECO:0000313" key="2">
    <source>
        <dbReference type="Proteomes" id="UP000595739"/>
    </source>
</evidence>
<protein>
    <submittedName>
        <fullName evidence="1">Uncharacterized protein</fullName>
    </submittedName>
</protein>
<proteinExistence type="predicted"/>
<evidence type="ECO:0000313" key="1">
    <source>
        <dbReference type="EMBL" id="QPX75224.1"/>
    </source>
</evidence>
<keyword evidence="2" id="KW-1185">Reference proteome</keyword>
<dbReference type="Proteomes" id="UP000595739">
    <property type="component" value="Segment"/>
</dbReference>